<dbReference type="EMBL" id="WAEL01000007">
    <property type="protein sequence ID" value="NID12198.1"/>
    <property type="molecule type" value="Genomic_DNA"/>
</dbReference>
<dbReference type="InterPro" id="IPR003661">
    <property type="entry name" value="HisK_dim/P_dom"/>
</dbReference>
<dbReference type="SUPFAM" id="SSF55874">
    <property type="entry name" value="ATPase domain of HSP90 chaperone/DNA topoisomerase II/histidine kinase"/>
    <property type="match status" value="1"/>
</dbReference>
<dbReference type="InterPro" id="IPR011990">
    <property type="entry name" value="TPR-like_helical_dom_sf"/>
</dbReference>
<dbReference type="SUPFAM" id="SSF48452">
    <property type="entry name" value="TPR-like"/>
    <property type="match status" value="2"/>
</dbReference>
<dbReference type="Gene3D" id="1.10.287.130">
    <property type="match status" value="1"/>
</dbReference>
<dbReference type="RefSeq" id="WP_166693039.1">
    <property type="nucleotide sequence ID" value="NZ_WAEL01000007.1"/>
</dbReference>
<dbReference type="PROSITE" id="PS50109">
    <property type="entry name" value="HIS_KIN"/>
    <property type="match status" value="1"/>
</dbReference>
<dbReference type="InterPro" id="IPR005467">
    <property type="entry name" value="His_kinase_dom"/>
</dbReference>
<protein>
    <recommendedName>
        <fullName evidence="2">histidine kinase</fullName>
        <ecNumber evidence="2">2.7.13.3</ecNumber>
    </recommendedName>
</protein>
<dbReference type="CDD" id="cd00082">
    <property type="entry name" value="HisKA"/>
    <property type="match status" value="1"/>
</dbReference>
<dbReference type="InterPro" id="IPR003594">
    <property type="entry name" value="HATPase_dom"/>
</dbReference>
<keyword evidence="4" id="KW-0802">TPR repeat</keyword>
<dbReference type="PANTHER" id="PTHR43065">
    <property type="entry name" value="SENSOR HISTIDINE KINASE"/>
    <property type="match status" value="1"/>
</dbReference>
<dbReference type="InterPro" id="IPR019734">
    <property type="entry name" value="TPR_rpt"/>
</dbReference>
<dbReference type="Pfam" id="PF02518">
    <property type="entry name" value="HATPase_c"/>
    <property type="match status" value="1"/>
</dbReference>
<dbReference type="SMART" id="SM00388">
    <property type="entry name" value="HisKA"/>
    <property type="match status" value="1"/>
</dbReference>
<dbReference type="PRINTS" id="PR00344">
    <property type="entry name" value="BCTRLSENSOR"/>
</dbReference>
<dbReference type="PANTHER" id="PTHR43065:SF42">
    <property type="entry name" value="TWO-COMPONENT SENSOR PPRA"/>
    <property type="match status" value="1"/>
</dbReference>
<keyword evidence="5" id="KW-0472">Membrane</keyword>
<sequence>MKVFKLLVLTCFWYQGAVAQQSLTDSLKQRLNQPLADTSRVLLLDQLGRSLMYSKTVEAMQFAQDGLSIAQAVGYQRGEARILNRMGTIYRLTGNYAKALDAHLKSIQVAQAIDDKDALARTYNNIGVLYSERKDSRKAIEYFQKTRALADQLGNIDLSRIALSNIGSDYALLNQLDSALAYTRTAYDLTRKQKADDIQIELINLGNIYKRMGRYPLALSFYQKSIATSVSMKDDRTLSQTYVEMAEVFQKLNRADSAILYAGRSLRLAQTANIPVNVLQAGKLLSELTERSNPEQALASFKLATTAKDSLESAEKVRNFQNIEFNEKMRQQDIDQAEAAYRGKITTYILLGLISVFVTIALLLYRTNRSKQRANVQLQRQRDEISIQRHKAEDALSQLTATQAQLIQKEKLASLGELTAGIAHEIQNPLNFVNNFSEICSELVDELKTDIEEGRTGELLALATDLSLNLSKITHHGKRAEAIVKGMLAHSRHATGEKAPTNLNTLANEYLTIAYQGQLAKDKDVYCKLVTHFAPGLNKIDMVGPDIGRVLLNLYTNAVYAVQERAKRTQSDAGYEPTITVSTLARNGMVELRMADNGSGIPDGVLQKIFQPFFTTKPTGEGTGLGLSLSYDIITKGHGGEMTVTSREGEGTEFVIRLPARHQATG</sequence>
<evidence type="ECO:0000313" key="8">
    <source>
        <dbReference type="Proteomes" id="UP000606008"/>
    </source>
</evidence>
<dbReference type="SMART" id="SM00028">
    <property type="entry name" value="TPR"/>
    <property type="match status" value="5"/>
</dbReference>
<gene>
    <name evidence="7" type="ORF">F7231_18640</name>
</gene>
<dbReference type="SUPFAM" id="SSF47384">
    <property type="entry name" value="Homodimeric domain of signal transducing histidine kinase"/>
    <property type="match status" value="1"/>
</dbReference>
<evidence type="ECO:0000313" key="7">
    <source>
        <dbReference type="EMBL" id="NID12198.1"/>
    </source>
</evidence>
<evidence type="ECO:0000256" key="1">
    <source>
        <dbReference type="ARBA" id="ARBA00000085"/>
    </source>
</evidence>
<reference evidence="7" key="1">
    <citation type="submission" date="2024-05" db="EMBL/GenBank/DDBJ databases">
        <authorList>
            <person name="Jung D.-H."/>
        </authorList>
    </citation>
    <scope>NUCLEOTIDE SEQUENCE</scope>
    <source>
        <strain evidence="7">JA-25</strain>
    </source>
</reference>
<feature type="transmembrane region" description="Helical" evidence="5">
    <location>
        <begin position="345"/>
        <end position="365"/>
    </location>
</feature>
<name>A0ABX0QNM2_9BACT</name>
<dbReference type="InterPro" id="IPR004358">
    <property type="entry name" value="Sig_transdc_His_kin-like_C"/>
</dbReference>
<comment type="caution">
    <text evidence="7">The sequence shown here is derived from an EMBL/GenBank/DDBJ whole genome shotgun (WGS) entry which is preliminary data.</text>
</comment>
<dbReference type="Pfam" id="PF13424">
    <property type="entry name" value="TPR_12"/>
    <property type="match status" value="2"/>
</dbReference>
<keyword evidence="3" id="KW-0597">Phosphoprotein</keyword>
<evidence type="ECO:0000256" key="3">
    <source>
        <dbReference type="ARBA" id="ARBA00022553"/>
    </source>
</evidence>
<evidence type="ECO:0000256" key="4">
    <source>
        <dbReference type="PROSITE-ProRule" id="PRU00339"/>
    </source>
</evidence>
<evidence type="ECO:0000259" key="6">
    <source>
        <dbReference type="PROSITE" id="PS50109"/>
    </source>
</evidence>
<dbReference type="InterPro" id="IPR036097">
    <property type="entry name" value="HisK_dim/P_sf"/>
</dbReference>
<dbReference type="PROSITE" id="PS50005">
    <property type="entry name" value="TPR"/>
    <property type="match status" value="1"/>
</dbReference>
<dbReference type="EC" id="2.7.13.3" evidence="2"/>
<keyword evidence="5" id="KW-0812">Transmembrane</keyword>
<feature type="domain" description="Histidine kinase" evidence="6">
    <location>
        <begin position="421"/>
        <end position="662"/>
    </location>
</feature>
<keyword evidence="8" id="KW-1185">Reference proteome</keyword>
<feature type="repeat" description="TPR" evidence="4">
    <location>
        <begin position="120"/>
        <end position="153"/>
    </location>
</feature>
<evidence type="ECO:0000256" key="5">
    <source>
        <dbReference type="SAM" id="Phobius"/>
    </source>
</evidence>
<accession>A0ABX0QNM2</accession>
<evidence type="ECO:0000256" key="2">
    <source>
        <dbReference type="ARBA" id="ARBA00012438"/>
    </source>
</evidence>
<proteinExistence type="predicted"/>
<dbReference type="Pfam" id="PF00512">
    <property type="entry name" value="HisKA"/>
    <property type="match status" value="1"/>
</dbReference>
<keyword evidence="5" id="KW-1133">Transmembrane helix</keyword>
<dbReference type="SMART" id="SM00387">
    <property type="entry name" value="HATPase_c"/>
    <property type="match status" value="1"/>
</dbReference>
<dbReference type="Gene3D" id="1.25.40.10">
    <property type="entry name" value="Tetratricopeptide repeat domain"/>
    <property type="match status" value="2"/>
</dbReference>
<dbReference type="Proteomes" id="UP000606008">
    <property type="component" value="Unassembled WGS sequence"/>
</dbReference>
<dbReference type="Gene3D" id="3.30.565.10">
    <property type="entry name" value="Histidine kinase-like ATPase, C-terminal domain"/>
    <property type="match status" value="1"/>
</dbReference>
<organism evidence="7 8">
    <name type="scientific">Fibrivirga algicola</name>
    <dbReference type="NCBI Taxonomy" id="2950420"/>
    <lineage>
        <taxon>Bacteria</taxon>
        <taxon>Pseudomonadati</taxon>
        <taxon>Bacteroidota</taxon>
        <taxon>Cytophagia</taxon>
        <taxon>Cytophagales</taxon>
        <taxon>Spirosomataceae</taxon>
        <taxon>Fibrivirga</taxon>
    </lineage>
</organism>
<comment type="catalytic activity">
    <reaction evidence="1">
        <text>ATP + protein L-histidine = ADP + protein N-phospho-L-histidine.</text>
        <dbReference type="EC" id="2.7.13.3"/>
    </reaction>
</comment>
<dbReference type="InterPro" id="IPR036890">
    <property type="entry name" value="HATPase_C_sf"/>
</dbReference>